<dbReference type="PANTHER" id="PTHR12389:SF0">
    <property type="entry name" value="E3 UBIQUITIN-PROTEIN LIGASE LISTERIN"/>
    <property type="match status" value="1"/>
</dbReference>
<sequence>MSGKNKKTFEKPKQSTKAASSRAAELLGGNFAGVNAFKANAALAFSQFGRVENNDEYAKETNSNDSIATKKSPNSESFKIGKKTLSQTKKFELPHNSPIDESLASLIKRMGKKDVTTRLKTLDEIDVYVLKYIKIKEELNQKPISYNEIEGVINCLLMGWPSVFGSQIFDIDRRIRLSILKVHRSFISICEKKSVMVLSQIMGPWLASFFDLNNEISKLSSSVFDDNFGKTDDQKKRVFGFCQVGILEFLRTSLIDSNEETFADKRYSDQEELKFRYQMVIGQSFKSLEFLLNNVEKETISKEFHIYQELLCTQKLWKNFISTSYESSQVIFSAYSCFSAFMKKINRYEFDVNICRNIAKDVIKFSLSSKREASSQSYLWDSVVYSTKAFPGLWIPENNSTKNNLISYLIRYFKSGEANLSPLVSYPSLYLLLNFIPADVFIKDNIGFDILSAVWLGAPLEIKQTLPGYKITQPISTSDPSEVAQAKEVNPKALEAKNISINSFINSICECSLFMWTVQFKSFYNTENYIIEKENFLNNQISSSLDSILNFCIRSVHQGSENKESKVSSIIIEHIFGNTFQKLCQEDDKIFELLNKQILSSFESTIESNIKSPKFSNSAIMLLSLLSNIKELLEKHSKGKALSDKIKSSLYSIEKWAKLLSNKYYKFLLDDIPHLSDTSDLNLKIHFTKTILSFSEHFPDLVFTQNQGIVIDFLDSNASLENNNITNSSELSLDSITKYYLEWLKFQLDKNLDMTSFSSCVDNIVLQLFCSRGKSFDIIDNLNSKNEWWRLKLLFSILKSIFNFIKLNENKSKILLDQSLNLSFIEKLVVDLLEKISFTQTDPKFDMAKLLISNINDLILSECYIKQGFVSISNAVYSNDTITRIFIHFLNSVKESHFPIQINTGEQSLSRSDAGAHISSNKMHILSSSLSKVLKGFTINYSVGFLFVLKLLEVSKKLNDKSIFFLNLIAFKEAKTNNEILLRNSTKEIIDSMQYILLKSSNTPSIDEPIELIVFYFESLSKDLISSITSQLSFTNNEKPSYNFNQLIESGICLANFAYSLSYPKSRNSNTQYNYFGLVMKTFFLIEKGNNTWNIISDLIDDCFDCSDFYTYLRDRDIEDSGLKSLALLSKRSRNQPKKIVQIKIGLAKLTSFIGTILSESIKFSGELSENIFKSKELFLEISDNNISNLDSVVSGIASISLILQYTSLSYRDTKLFRSAEEVCTFICTSILKLAISDLYETKQSKSWLKTLSNCLFRPESLDQSIFASIIKLTNSRLDFRRGTDWNKLLFWTQVNTRIFEYCSYIDLNNDNKSEKNTANFNFNYTDSNDSNLLDDHLIYPLSNYLQEKGNNRYDLVIVANVIGVIENFYVVDKVIKISAQIENIVKILLKKLEFSISSSYVEDSLICSSLLNVFLSDSGFQNRVFLSVGFSKMSSLLIDLVSKLAPIGKISAQSLKLPSNSSTSTTPRGKSLATNDSYSYSAASIASDIFIKIYSSSSYQFKVDYQHSIARLAIGWIFEASENSTENDAKLFLAENASNLIISLIKMGNTGELALESIRPLLDRFFSTAVPFVISLIKGTKNDHLEPIHKVFVDSIILGLELGIDTIDIDILENLDILGLSVNKSKVIYSQYFRLVRTSSRLSKLENSEHYYLYLEKYNRLLFKGDSEDADKDYAKIMENHFKLVKSSVSELYSSFGSSGINFEKRESSQQLYQDLDLIDVESATKISISFDRAFKRWLINLWTLFEIFEKYISDNNFDEEDPTEKLVAMIEKSRIFDYIMIPMGIILSAVDSAQILKLFSYLDFDIQTLFDHQKTNGEAHFINKHHILALSQFLFKILYLFPSFCRTYVSNTENEPSTKIAQFYGSKSTDVAVYVTNIAHKMSLNWFSEFIIKNISVHLIAREFLYLDPTGLQEAFQRSRVVCGNSSYSEELKGTDYKRVINCGDSLKYPEVAWPQNVDESQSEVLSLIEQFSEHQQTNTSLEIEVKVTGQLVSFVKGELASEGTSGYSGGGKGKSGLASGPSTSGVNNSKGLSIGSGTVLGNVEIKFDAGEYNLSIVNDEQQHEIKGLYKNKHKDRLHCQRTS</sequence>
<evidence type="ECO:0000313" key="3">
    <source>
        <dbReference type="EMBL" id="OMJ22716.1"/>
    </source>
</evidence>
<dbReference type="GO" id="GO:0005829">
    <property type="term" value="C:cytosol"/>
    <property type="evidence" value="ECO:0007669"/>
    <property type="project" value="TreeGrafter"/>
</dbReference>
<protein>
    <submittedName>
        <fullName evidence="3">E3 ubiquitin-protein ligase listerin</fullName>
    </submittedName>
</protein>
<evidence type="ECO:0000256" key="1">
    <source>
        <dbReference type="SAM" id="MobiDB-lite"/>
    </source>
</evidence>
<feature type="compositionally biased region" description="Polar residues" evidence="1">
    <location>
        <begin position="60"/>
        <end position="77"/>
    </location>
</feature>
<organism evidence="3 4">
    <name type="scientific">Smittium culicis</name>
    <dbReference type="NCBI Taxonomy" id="133412"/>
    <lineage>
        <taxon>Eukaryota</taxon>
        <taxon>Fungi</taxon>
        <taxon>Fungi incertae sedis</taxon>
        <taxon>Zoopagomycota</taxon>
        <taxon>Kickxellomycotina</taxon>
        <taxon>Harpellomycetes</taxon>
        <taxon>Harpellales</taxon>
        <taxon>Legeriomycetaceae</taxon>
        <taxon>Smittium</taxon>
    </lineage>
</organism>
<dbReference type="GO" id="GO:1990116">
    <property type="term" value="P:ribosome-associated ubiquitin-dependent protein catabolic process"/>
    <property type="evidence" value="ECO:0007669"/>
    <property type="project" value="InterPro"/>
</dbReference>
<feature type="domain" description="E3 ubiquitin-protein ligase listerin N-terminal" evidence="2">
    <location>
        <begin position="99"/>
        <end position="435"/>
    </location>
</feature>
<dbReference type="GO" id="GO:0043023">
    <property type="term" value="F:ribosomal large subunit binding"/>
    <property type="evidence" value="ECO:0007669"/>
    <property type="project" value="TreeGrafter"/>
</dbReference>
<accession>A0A1R1Y7Q4</accession>
<dbReference type="PANTHER" id="PTHR12389">
    <property type="entry name" value="ZINC FINGER PROTEIN 294"/>
    <property type="match status" value="1"/>
</dbReference>
<dbReference type="Pfam" id="PF22958">
    <property type="entry name" value="Ltn1_1st"/>
    <property type="match status" value="1"/>
</dbReference>
<feature type="region of interest" description="Disordered" evidence="1">
    <location>
        <begin position="56"/>
        <end position="79"/>
    </location>
</feature>
<keyword evidence="4" id="KW-1185">Reference proteome</keyword>
<proteinExistence type="predicted"/>
<dbReference type="GO" id="GO:0072344">
    <property type="term" value="P:rescue of stalled ribosome"/>
    <property type="evidence" value="ECO:0007669"/>
    <property type="project" value="TreeGrafter"/>
</dbReference>
<gene>
    <name evidence="3" type="ORF">AYI69_g5287</name>
</gene>
<evidence type="ECO:0000259" key="2">
    <source>
        <dbReference type="Pfam" id="PF22958"/>
    </source>
</evidence>
<dbReference type="InterPro" id="IPR039795">
    <property type="entry name" value="LTN1/Rkr1"/>
</dbReference>
<comment type="caution">
    <text evidence="3">The sequence shown here is derived from an EMBL/GenBank/DDBJ whole genome shotgun (WGS) entry which is preliminary data.</text>
</comment>
<dbReference type="OrthoDB" id="6108at2759"/>
<dbReference type="GO" id="GO:0061630">
    <property type="term" value="F:ubiquitin protein ligase activity"/>
    <property type="evidence" value="ECO:0007669"/>
    <property type="project" value="InterPro"/>
</dbReference>
<dbReference type="InterPro" id="IPR054476">
    <property type="entry name" value="Ltn1_N"/>
</dbReference>
<evidence type="ECO:0000313" key="4">
    <source>
        <dbReference type="Proteomes" id="UP000187429"/>
    </source>
</evidence>
<name>A0A1R1Y7Q4_9FUNG</name>
<dbReference type="GO" id="GO:1990112">
    <property type="term" value="C:RQC complex"/>
    <property type="evidence" value="ECO:0007669"/>
    <property type="project" value="InterPro"/>
</dbReference>
<dbReference type="EMBL" id="LSSM01002189">
    <property type="protein sequence ID" value="OMJ22716.1"/>
    <property type="molecule type" value="Genomic_DNA"/>
</dbReference>
<reference evidence="4" key="1">
    <citation type="submission" date="2017-01" db="EMBL/GenBank/DDBJ databases">
        <authorList>
            <person name="Wang Y."/>
            <person name="White M."/>
            <person name="Kvist S."/>
            <person name="Moncalvo J.-M."/>
        </authorList>
    </citation>
    <scope>NUCLEOTIDE SEQUENCE [LARGE SCALE GENOMIC DNA]</scope>
    <source>
        <strain evidence="4">ID-206-W2</strain>
    </source>
</reference>
<feature type="region of interest" description="Disordered" evidence="1">
    <location>
        <begin position="1"/>
        <end position="22"/>
    </location>
</feature>
<feature type="region of interest" description="Disordered" evidence="1">
    <location>
        <begin position="2006"/>
        <end position="2034"/>
    </location>
</feature>
<dbReference type="Proteomes" id="UP000187429">
    <property type="component" value="Unassembled WGS sequence"/>
</dbReference>